<feature type="transmembrane region" description="Helical" evidence="1">
    <location>
        <begin position="56"/>
        <end position="78"/>
    </location>
</feature>
<organism evidence="3 4">
    <name type="scientific">Nocardioides pinisoli</name>
    <dbReference type="NCBI Taxonomy" id="2950279"/>
    <lineage>
        <taxon>Bacteria</taxon>
        <taxon>Bacillati</taxon>
        <taxon>Actinomycetota</taxon>
        <taxon>Actinomycetes</taxon>
        <taxon>Propionibacteriales</taxon>
        <taxon>Nocardioidaceae</taxon>
        <taxon>Nocardioides</taxon>
    </lineage>
</organism>
<dbReference type="PANTHER" id="PTHR35797:SF1">
    <property type="entry name" value="PROTEASE"/>
    <property type="match status" value="1"/>
</dbReference>
<keyword evidence="3" id="KW-0378">Hydrolase</keyword>
<feature type="transmembrane region" description="Helical" evidence="1">
    <location>
        <begin position="20"/>
        <end position="44"/>
    </location>
</feature>
<dbReference type="PANTHER" id="PTHR35797">
    <property type="entry name" value="PROTEASE-RELATED"/>
    <property type="match status" value="1"/>
</dbReference>
<dbReference type="Pfam" id="PF02517">
    <property type="entry name" value="Rce1-like"/>
    <property type="match status" value="1"/>
</dbReference>
<comment type="caution">
    <text evidence="3">The sequence shown here is derived from an EMBL/GenBank/DDBJ whole genome shotgun (WGS) entry which is preliminary data.</text>
</comment>
<dbReference type="InterPro" id="IPR003675">
    <property type="entry name" value="Rce1/LyrA-like_dom"/>
</dbReference>
<dbReference type="Proteomes" id="UP001204524">
    <property type="component" value="Unassembled WGS sequence"/>
</dbReference>
<accession>A0ABT1L312</accession>
<dbReference type="GO" id="GO:0008237">
    <property type="term" value="F:metallopeptidase activity"/>
    <property type="evidence" value="ECO:0007669"/>
    <property type="project" value="UniProtKB-KW"/>
</dbReference>
<feature type="transmembrane region" description="Helical" evidence="1">
    <location>
        <begin position="238"/>
        <end position="256"/>
    </location>
</feature>
<dbReference type="EMBL" id="JANARS010000008">
    <property type="protein sequence ID" value="MCP3423638.1"/>
    <property type="molecule type" value="Genomic_DNA"/>
</dbReference>
<keyword evidence="1" id="KW-0472">Membrane</keyword>
<feature type="transmembrane region" description="Helical" evidence="1">
    <location>
        <begin position="98"/>
        <end position="121"/>
    </location>
</feature>
<evidence type="ECO:0000259" key="2">
    <source>
        <dbReference type="Pfam" id="PF02517"/>
    </source>
</evidence>
<dbReference type="RefSeq" id="WP_254182807.1">
    <property type="nucleotide sequence ID" value="NZ_JANARS010000008.1"/>
</dbReference>
<keyword evidence="1" id="KW-0812">Transmembrane</keyword>
<feature type="domain" description="CAAX prenyl protease 2/Lysostaphin resistance protein A-like" evidence="2">
    <location>
        <begin position="137"/>
        <end position="222"/>
    </location>
</feature>
<proteinExistence type="predicted"/>
<reference evidence="3 4" key="1">
    <citation type="submission" date="2022-06" db="EMBL/GenBank/DDBJ databases">
        <authorList>
            <person name="So Y."/>
        </authorList>
    </citation>
    <scope>NUCLEOTIDE SEQUENCE [LARGE SCALE GENOMIC DNA]</scope>
    <source>
        <strain evidence="3 4">STR3</strain>
    </source>
</reference>
<keyword evidence="3" id="KW-0482">Metalloprotease</keyword>
<evidence type="ECO:0000256" key="1">
    <source>
        <dbReference type="SAM" id="Phobius"/>
    </source>
</evidence>
<dbReference type="InterPro" id="IPR042150">
    <property type="entry name" value="MmRce1-like"/>
</dbReference>
<keyword evidence="4" id="KW-1185">Reference proteome</keyword>
<evidence type="ECO:0000313" key="3">
    <source>
        <dbReference type="EMBL" id="MCP3423638.1"/>
    </source>
</evidence>
<feature type="transmembrane region" description="Helical" evidence="1">
    <location>
        <begin position="211"/>
        <end position="231"/>
    </location>
</feature>
<evidence type="ECO:0000313" key="4">
    <source>
        <dbReference type="Proteomes" id="UP001204524"/>
    </source>
</evidence>
<feature type="transmembrane region" description="Helical" evidence="1">
    <location>
        <begin position="172"/>
        <end position="205"/>
    </location>
</feature>
<keyword evidence="1" id="KW-1133">Transmembrane helix</keyword>
<keyword evidence="3" id="KW-0645">Protease</keyword>
<protein>
    <submittedName>
        <fullName evidence="3">CPBP family intramembrane metalloprotease</fullName>
    </submittedName>
</protein>
<gene>
    <name evidence="3" type="ORF">NCI01_17680</name>
</gene>
<name>A0ABT1L312_9ACTN</name>
<sequence length="283" mass="30397">MSARNVVTTARTSHHSPRRLHRWVVAHPVAAYAVLAYALSWILWAPTVIGGGGPVVVALFFIGALGPACAAVIVTRAIGSSLRPWARQVVKWRVPLRYYVYALGLPALLLGIVNVVLVLAGQDVDLSLLGERLPAYLGTFLLVVTIGGGFEEPGWRGFALPRLQAQRSPLKATLILGLVWGGWHLPLYGLGAVGPFLFVFFYTWLYNRTGSVLLCILLHASFTPALDHLILRDDNLGVDLAILATLTAAAAALVALTKGRLGYDPATCTDLDRDEGEESPGTS</sequence>